<name>A0A1L9WZF3_ASPA1</name>
<dbReference type="VEuPathDB" id="FungiDB:ASPACDRAFT_116563"/>
<dbReference type="Proteomes" id="UP000184546">
    <property type="component" value="Unassembled WGS sequence"/>
</dbReference>
<keyword evidence="2" id="KW-1185">Reference proteome</keyword>
<proteinExistence type="predicted"/>
<dbReference type="EMBL" id="KV878974">
    <property type="protein sequence ID" value="OJK01652.1"/>
    <property type="molecule type" value="Genomic_DNA"/>
</dbReference>
<reference evidence="2" key="1">
    <citation type="journal article" date="2017" name="Genome Biol.">
        <title>Comparative genomics reveals high biological diversity and specific adaptations in the industrially and medically important fungal genus Aspergillus.</title>
        <authorList>
            <person name="de Vries R.P."/>
            <person name="Riley R."/>
            <person name="Wiebenga A."/>
            <person name="Aguilar-Osorio G."/>
            <person name="Amillis S."/>
            <person name="Uchima C.A."/>
            <person name="Anderluh G."/>
            <person name="Asadollahi M."/>
            <person name="Askin M."/>
            <person name="Barry K."/>
            <person name="Battaglia E."/>
            <person name="Bayram O."/>
            <person name="Benocci T."/>
            <person name="Braus-Stromeyer S.A."/>
            <person name="Caldana C."/>
            <person name="Canovas D."/>
            <person name="Cerqueira G.C."/>
            <person name="Chen F."/>
            <person name="Chen W."/>
            <person name="Choi C."/>
            <person name="Clum A."/>
            <person name="Dos Santos R.A."/>
            <person name="Damasio A.R."/>
            <person name="Diallinas G."/>
            <person name="Emri T."/>
            <person name="Fekete E."/>
            <person name="Flipphi M."/>
            <person name="Freyberg S."/>
            <person name="Gallo A."/>
            <person name="Gournas C."/>
            <person name="Habgood R."/>
            <person name="Hainaut M."/>
            <person name="Harispe M.L."/>
            <person name="Henrissat B."/>
            <person name="Hilden K.S."/>
            <person name="Hope R."/>
            <person name="Hossain A."/>
            <person name="Karabika E."/>
            <person name="Karaffa L."/>
            <person name="Karanyi Z."/>
            <person name="Krasevec N."/>
            <person name="Kuo A."/>
            <person name="Kusch H."/>
            <person name="LaButti K."/>
            <person name="Lagendijk E.L."/>
            <person name="Lapidus A."/>
            <person name="Levasseur A."/>
            <person name="Lindquist E."/>
            <person name="Lipzen A."/>
            <person name="Logrieco A.F."/>
            <person name="MacCabe A."/>
            <person name="Maekelae M.R."/>
            <person name="Malavazi I."/>
            <person name="Melin P."/>
            <person name="Meyer V."/>
            <person name="Mielnichuk N."/>
            <person name="Miskei M."/>
            <person name="Molnar A.P."/>
            <person name="Mule G."/>
            <person name="Ngan C.Y."/>
            <person name="Orejas M."/>
            <person name="Orosz E."/>
            <person name="Ouedraogo J.P."/>
            <person name="Overkamp K.M."/>
            <person name="Park H.-S."/>
            <person name="Perrone G."/>
            <person name="Piumi F."/>
            <person name="Punt P.J."/>
            <person name="Ram A.F."/>
            <person name="Ramon A."/>
            <person name="Rauscher S."/>
            <person name="Record E."/>
            <person name="Riano-Pachon D.M."/>
            <person name="Robert V."/>
            <person name="Roehrig J."/>
            <person name="Ruller R."/>
            <person name="Salamov A."/>
            <person name="Salih N.S."/>
            <person name="Samson R.A."/>
            <person name="Sandor E."/>
            <person name="Sanguinetti M."/>
            <person name="Schuetze T."/>
            <person name="Sepcic K."/>
            <person name="Shelest E."/>
            <person name="Sherlock G."/>
            <person name="Sophianopoulou V."/>
            <person name="Squina F.M."/>
            <person name="Sun H."/>
            <person name="Susca A."/>
            <person name="Todd R.B."/>
            <person name="Tsang A."/>
            <person name="Unkles S.E."/>
            <person name="van de Wiele N."/>
            <person name="van Rossen-Uffink D."/>
            <person name="Oliveira J.V."/>
            <person name="Vesth T.C."/>
            <person name="Visser J."/>
            <person name="Yu J.-H."/>
            <person name="Zhou M."/>
            <person name="Andersen M.R."/>
            <person name="Archer D.B."/>
            <person name="Baker S.E."/>
            <person name="Benoit I."/>
            <person name="Brakhage A.A."/>
            <person name="Braus G.H."/>
            <person name="Fischer R."/>
            <person name="Frisvad J.C."/>
            <person name="Goldman G.H."/>
            <person name="Houbraken J."/>
            <person name="Oakley B."/>
            <person name="Pocsi I."/>
            <person name="Scazzocchio C."/>
            <person name="Seiboth B."/>
            <person name="vanKuyk P.A."/>
            <person name="Wortman J."/>
            <person name="Dyer P.S."/>
            <person name="Grigoriev I.V."/>
        </authorList>
    </citation>
    <scope>NUCLEOTIDE SEQUENCE [LARGE SCALE GENOMIC DNA]</scope>
    <source>
        <strain evidence="2">ATCC 16872 / CBS 172.66 / WB 5094</strain>
    </source>
</reference>
<gene>
    <name evidence="1" type="ORF">ASPACDRAFT_116563</name>
</gene>
<evidence type="ECO:0000313" key="1">
    <source>
        <dbReference type="EMBL" id="OJK01652.1"/>
    </source>
</evidence>
<accession>A0A1L9WZF3</accession>
<dbReference type="RefSeq" id="XP_020057991.1">
    <property type="nucleotide sequence ID" value="XM_020195997.1"/>
</dbReference>
<sequence>MNSFALYTVGFARAAPRGRGTCGHVFRSRVGGEGKNPMREHLLTRRGNVLLSQITMLHSRFAWWSISLYQSNSMTMKDSR</sequence>
<dbReference type="GeneID" id="30969811"/>
<dbReference type="AlphaFoldDB" id="A0A1L9WZF3"/>
<evidence type="ECO:0000313" key="2">
    <source>
        <dbReference type="Proteomes" id="UP000184546"/>
    </source>
</evidence>
<organism evidence="1 2">
    <name type="scientific">Aspergillus aculeatus (strain ATCC 16872 / CBS 172.66 / WB 5094)</name>
    <dbReference type="NCBI Taxonomy" id="690307"/>
    <lineage>
        <taxon>Eukaryota</taxon>
        <taxon>Fungi</taxon>
        <taxon>Dikarya</taxon>
        <taxon>Ascomycota</taxon>
        <taxon>Pezizomycotina</taxon>
        <taxon>Eurotiomycetes</taxon>
        <taxon>Eurotiomycetidae</taxon>
        <taxon>Eurotiales</taxon>
        <taxon>Aspergillaceae</taxon>
        <taxon>Aspergillus</taxon>
        <taxon>Aspergillus subgen. Circumdati</taxon>
    </lineage>
</organism>
<protein>
    <submittedName>
        <fullName evidence="1">Uncharacterized protein</fullName>
    </submittedName>
</protein>